<comment type="similarity">
    <text evidence="2 10">Belongs to the DNA/RNA non-specific endonuclease family.</text>
</comment>
<keyword evidence="5 10" id="KW-0255">Endonuclease</keyword>
<name>A0A5C7G0A0_9BACT</name>
<keyword evidence="11" id="KW-0812">Transmembrane</keyword>
<dbReference type="AlphaFoldDB" id="A0A5C7G0A0"/>
<keyword evidence="3 10" id="KW-0540">Nuclease</keyword>
<comment type="caution">
    <text evidence="14">The sequence shown here is derived from an EMBL/GenBank/DDBJ whole genome shotgun (WGS) entry which is preliminary data.</text>
</comment>
<evidence type="ECO:0000313" key="14">
    <source>
        <dbReference type="EMBL" id="TXF91520.1"/>
    </source>
</evidence>
<evidence type="ECO:0000256" key="6">
    <source>
        <dbReference type="ARBA" id="ARBA00022801"/>
    </source>
</evidence>
<dbReference type="CDD" id="cd00091">
    <property type="entry name" value="NUC"/>
    <property type="match status" value="1"/>
</dbReference>
<accession>A0A5C7G0A0</accession>
<dbReference type="InterPro" id="IPR040255">
    <property type="entry name" value="Non-specific_endonuclease"/>
</dbReference>
<evidence type="ECO:0000256" key="4">
    <source>
        <dbReference type="ARBA" id="ARBA00022723"/>
    </source>
</evidence>
<evidence type="ECO:0000256" key="1">
    <source>
        <dbReference type="ARBA" id="ARBA00001946"/>
    </source>
</evidence>
<dbReference type="PANTHER" id="PTHR13966:SF5">
    <property type="entry name" value="ENDONUCLEASE G, MITOCHONDRIAL"/>
    <property type="match status" value="1"/>
</dbReference>
<dbReference type="SUPFAM" id="SSF54060">
    <property type="entry name" value="His-Me finger endonucleases"/>
    <property type="match status" value="1"/>
</dbReference>
<evidence type="ECO:0000256" key="10">
    <source>
        <dbReference type="RuleBase" id="RU366055"/>
    </source>
</evidence>
<evidence type="ECO:0000256" key="11">
    <source>
        <dbReference type="SAM" id="Phobius"/>
    </source>
</evidence>
<proteinExistence type="inferred from homology"/>
<keyword evidence="11" id="KW-1133">Transmembrane helix</keyword>
<evidence type="ECO:0000256" key="7">
    <source>
        <dbReference type="ARBA" id="ARBA00022842"/>
    </source>
</evidence>
<evidence type="ECO:0000256" key="3">
    <source>
        <dbReference type="ARBA" id="ARBA00022722"/>
    </source>
</evidence>
<evidence type="ECO:0000256" key="8">
    <source>
        <dbReference type="PIRSR" id="PIRSR640255-1"/>
    </source>
</evidence>
<dbReference type="InterPro" id="IPR044925">
    <property type="entry name" value="His-Me_finger_sf"/>
</dbReference>
<dbReference type="InterPro" id="IPR044929">
    <property type="entry name" value="DNA/RNA_non-sp_Endonuclease_sf"/>
</dbReference>
<keyword evidence="6 10" id="KW-0378">Hydrolase</keyword>
<dbReference type="Proteomes" id="UP000321907">
    <property type="component" value="Unassembled WGS sequence"/>
</dbReference>
<evidence type="ECO:0000259" key="13">
    <source>
        <dbReference type="SMART" id="SM00892"/>
    </source>
</evidence>
<dbReference type="PROSITE" id="PS01070">
    <property type="entry name" value="NUCLEASE_NON_SPEC"/>
    <property type="match status" value="1"/>
</dbReference>
<dbReference type="GO" id="GO:0046872">
    <property type="term" value="F:metal ion binding"/>
    <property type="evidence" value="ECO:0007669"/>
    <property type="project" value="UniProtKB-KW"/>
</dbReference>
<comment type="cofactor">
    <cofactor evidence="1 10">
        <name>Mg(2+)</name>
        <dbReference type="ChEBI" id="CHEBI:18420"/>
    </cofactor>
</comment>
<feature type="binding site" evidence="9">
    <location>
        <position position="166"/>
    </location>
    <ligand>
        <name>Mg(2+)</name>
        <dbReference type="ChEBI" id="CHEBI:18420"/>
        <note>catalytic</note>
    </ligand>
</feature>
<evidence type="ECO:0000256" key="5">
    <source>
        <dbReference type="ARBA" id="ARBA00022759"/>
    </source>
</evidence>
<feature type="domain" description="ENPP1-3/EXOG-like endonuclease/phosphodiesterase" evidence="12">
    <location>
        <begin position="73"/>
        <end position="268"/>
    </location>
</feature>
<dbReference type="EMBL" id="VOXD01000002">
    <property type="protein sequence ID" value="TXF91520.1"/>
    <property type="molecule type" value="Genomic_DNA"/>
</dbReference>
<dbReference type="GO" id="GO:0004519">
    <property type="term" value="F:endonuclease activity"/>
    <property type="evidence" value="ECO:0007669"/>
    <property type="project" value="UniProtKB-UniRule"/>
</dbReference>
<dbReference type="EC" id="3.1.30.-" evidence="10"/>
<dbReference type="Pfam" id="PF01223">
    <property type="entry name" value="Endonuclease_NS"/>
    <property type="match status" value="1"/>
</dbReference>
<keyword evidence="4 9" id="KW-0479">Metal-binding</keyword>
<keyword evidence="15" id="KW-1185">Reference proteome</keyword>
<sequence length="301" mass="34147">MAKLRRNHQSQGSAASGGMITKVGIFGALLAALAYFFGAFSGEDAGAVVNDRVDYAGEEYFTPTGTRGERIDYEGFSLSYDEDWEQAEWVAYILERNNLQQQWGERPRNFKTDPNVSTGSATDSDYRGSGYDRGHLAPFADFAWNDAQARETFYLSNISPQARQFNQGVWRELEELTRDWANRFKRLYVVTGPVMTEEPKGTIGRANRIAVPAAYFKVLLDLDDPEQKGIGFVIPNEISFDPLPKYAMSIDDVERITNINFFAQLMPADVEERLEATGNPDLWPFSKKKFDRRINSWNNVK</sequence>
<evidence type="ECO:0000259" key="12">
    <source>
        <dbReference type="SMART" id="SM00477"/>
    </source>
</evidence>
<feature type="transmembrane region" description="Helical" evidence="11">
    <location>
        <begin position="20"/>
        <end position="40"/>
    </location>
</feature>
<dbReference type="InterPro" id="IPR020821">
    <property type="entry name" value="ENPP1-3/EXOG-like_nuc-like"/>
</dbReference>
<dbReference type="GO" id="GO:0003676">
    <property type="term" value="F:nucleic acid binding"/>
    <property type="evidence" value="ECO:0007669"/>
    <property type="project" value="InterPro"/>
</dbReference>
<dbReference type="RefSeq" id="WP_147929060.1">
    <property type="nucleotide sequence ID" value="NZ_VOXD01000002.1"/>
</dbReference>
<keyword evidence="7" id="KW-0460">Magnesium</keyword>
<dbReference type="Gene3D" id="3.40.570.10">
    <property type="entry name" value="Extracellular Endonuclease, subunit A"/>
    <property type="match status" value="1"/>
</dbReference>
<dbReference type="PANTHER" id="PTHR13966">
    <property type="entry name" value="ENDONUCLEASE RELATED"/>
    <property type="match status" value="1"/>
</dbReference>
<reference evidence="14 15" key="1">
    <citation type="submission" date="2019-08" db="EMBL/GenBank/DDBJ databases">
        <title>Lewinella sp. strain SSH13 Genome sequencing and assembly.</title>
        <authorList>
            <person name="Kim I."/>
        </authorList>
    </citation>
    <scope>NUCLEOTIDE SEQUENCE [LARGE SCALE GENOMIC DNA]</scope>
    <source>
        <strain evidence="14 15">SSH13</strain>
    </source>
</reference>
<feature type="domain" description="DNA/RNA non-specific endonuclease/pyrophosphatase/phosphodiesterase" evidence="13">
    <location>
        <begin position="72"/>
        <end position="268"/>
    </location>
</feature>
<keyword evidence="11" id="KW-0472">Membrane</keyword>
<dbReference type="InterPro" id="IPR001604">
    <property type="entry name" value="Endo_G_ENPP1-like_dom"/>
</dbReference>
<feature type="active site" description="Proton acceptor" evidence="8">
    <location>
        <position position="135"/>
    </location>
</feature>
<evidence type="ECO:0000256" key="2">
    <source>
        <dbReference type="ARBA" id="ARBA00010052"/>
    </source>
</evidence>
<evidence type="ECO:0000256" key="9">
    <source>
        <dbReference type="PIRSR" id="PIRSR640255-2"/>
    </source>
</evidence>
<dbReference type="SMART" id="SM00892">
    <property type="entry name" value="Endonuclease_NS"/>
    <property type="match status" value="1"/>
</dbReference>
<evidence type="ECO:0000313" key="15">
    <source>
        <dbReference type="Proteomes" id="UP000321907"/>
    </source>
</evidence>
<gene>
    <name evidence="14" type="ORF">FUA23_02150</name>
</gene>
<dbReference type="SMART" id="SM00477">
    <property type="entry name" value="NUC"/>
    <property type="match status" value="1"/>
</dbReference>
<protein>
    <recommendedName>
        <fullName evidence="10">Endonuclease</fullName>
        <ecNumber evidence="10">3.1.30.-</ecNumber>
    </recommendedName>
</protein>
<dbReference type="InterPro" id="IPR018524">
    <property type="entry name" value="DNA/RNA_endonuclease_AS"/>
</dbReference>
<dbReference type="OrthoDB" id="9811262at2"/>
<organism evidence="14 15">
    <name type="scientific">Neolewinella aurantiaca</name>
    <dbReference type="NCBI Taxonomy" id="2602767"/>
    <lineage>
        <taxon>Bacteria</taxon>
        <taxon>Pseudomonadati</taxon>
        <taxon>Bacteroidota</taxon>
        <taxon>Saprospiria</taxon>
        <taxon>Saprospirales</taxon>
        <taxon>Lewinellaceae</taxon>
        <taxon>Neolewinella</taxon>
    </lineage>
</organism>
<dbReference type="GO" id="GO:0016787">
    <property type="term" value="F:hydrolase activity"/>
    <property type="evidence" value="ECO:0007669"/>
    <property type="project" value="UniProtKB-KW"/>
</dbReference>